<keyword evidence="2" id="KW-0812">Transmembrane</keyword>
<feature type="region of interest" description="Disordered" evidence="1">
    <location>
        <begin position="197"/>
        <end position="223"/>
    </location>
</feature>
<feature type="transmembrane region" description="Helical" evidence="2">
    <location>
        <begin position="89"/>
        <end position="108"/>
    </location>
</feature>
<organism evidence="3 4">
    <name type="scientific">Nocardioides agariphilus</name>
    <dbReference type="NCBI Taxonomy" id="433664"/>
    <lineage>
        <taxon>Bacteria</taxon>
        <taxon>Bacillati</taxon>
        <taxon>Actinomycetota</taxon>
        <taxon>Actinomycetes</taxon>
        <taxon>Propionibacteriales</taxon>
        <taxon>Nocardioidaceae</taxon>
        <taxon>Nocardioides</taxon>
    </lineage>
</organism>
<proteinExistence type="predicted"/>
<evidence type="ECO:0000256" key="2">
    <source>
        <dbReference type="SAM" id="Phobius"/>
    </source>
</evidence>
<protein>
    <submittedName>
        <fullName evidence="3">Uncharacterized protein</fullName>
    </submittedName>
</protein>
<feature type="transmembrane region" description="Helical" evidence="2">
    <location>
        <begin position="168"/>
        <end position="185"/>
    </location>
</feature>
<feature type="transmembrane region" description="Helical" evidence="2">
    <location>
        <begin position="19"/>
        <end position="37"/>
    </location>
</feature>
<name>A0A930VMV5_9ACTN</name>
<accession>A0A930VMV5</accession>
<sequence length="223" mass="22960">MCDDDAGATVRAVAQVWGLPRLAATVVVMAALVVVLGDEDTWQVPLISLPVDVLAIAAALSGALLSGVLTDRCADLSLSSPRRLVAHDLVRYAALVAGALAVPLLVGVTTAPDAGTVSAFVWLAGLAACVAPVAGELVWAPALLAGYAWLQVHTDHPELLGWMDGRTTVLSVLLAGAIYAIGSALRRRRARRDGLARATSGQGVLAREHQPEARAGPGADQAE</sequence>
<evidence type="ECO:0000256" key="1">
    <source>
        <dbReference type="SAM" id="MobiDB-lite"/>
    </source>
</evidence>
<dbReference type="AlphaFoldDB" id="A0A930VMV5"/>
<keyword evidence="2" id="KW-1133">Transmembrane helix</keyword>
<dbReference type="Proteomes" id="UP000660668">
    <property type="component" value="Unassembled WGS sequence"/>
</dbReference>
<dbReference type="RefSeq" id="WP_194696652.1">
    <property type="nucleotide sequence ID" value="NZ_JADKPO010000014.1"/>
</dbReference>
<evidence type="ECO:0000313" key="3">
    <source>
        <dbReference type="EMBL" id="MBF4768511.1"/>
    </source>
</evidence>
<feature type="transmembrane region" description="Helical" evidence="2">
    <location>
        <begin position="120"/>
        <end position="148"/>
    </location>
</feature>
<evidence type="ECO:0000313" key="4">
    <source>
        <dbReference type="Proteomes" id="UP000660668"/>
    </source>
</evidence>
<comment type="caution">
    <text evidence="3">The sequence shown here is derived from an EMBL/GenBank/DDBJ whole genome shotgun (WGS) entry which is preliminary data.</text>
</comment>
<dbReference type="EMBL" id="JADKPO010000014">
    <property type="protein sequence ID" value="MBF4768511.1"/>
    <property type="molecule type" value="Genomic_DNA"/>
</dbReference>
<reference evidence="3" key="1">
    <citation type="submission" date="2020-11" db="EMBL/GenBank/DDBJ databases">
        <title>Nocardioides cynanchi sp. nov., isolated from soil of rhizosphere of Cynanchum wilfordii.</title>
        <authorList>
            <person name="Lee J.-S."/>
            <person name="Suh M.K."/>
            <person name="Kim J.-S."/>
        </authorList>
    </citation>
    <scope>NUCLEOTIDE SEQUENCE</scope>
    <source>
        <strain evidence="3">KCTC 19276</strain>
    </source>
</reference>
<keyword evidence="2" id="KW-0472">Membrane</keyword>
<gene>
    <name evidence="3" type="ORF">ISU10_12120</name>
</gene>
<feature type="transmembrane region" description="Helical" evidence="2">
    <location>
        <begin position="49"/>
        <end position="69"/>
    </location>
</feature>
<keyword evidence="4" id="KW-1185">Reference proteome</keyword>